<proteinExistence type="predicted"/>
<protein>
    <submittedName>
        <fullName evidence="1">Uncharacterized protein</fullName>
    </submittedName>
</protein>
<dbReference type="RefSeq" id="WP_260978133.1">
    <property type="nucleotide sequence ID" value="NZ_JAODBU010000002.1"/>
</dbReference>
<comment type="caution">
    <text evidence="1">The sequence shown here is derived from an EMBL/GenBank/DDBJ whole genome shotgun (WGS) entry which is preliminary data.</text>
</comment>
<reference evidence="1" key="1">
    <citation type="submission" date="2022-09" db="EMBL/GenBank/DDBJ databases">
        <title>Eubacterium sp. LFL-14 isolated from human feces.</title>
        <authorList>
            <person name="Liu F."/>
        </authorList>
    </citation>
    <scope>NUCLEOTIDE SEQUENCE</scope>
    <source>
        <strain evidence="1">LFL-14</strain>
    </source>
</reference>
<evidence type="ECO:0000313" key="1">
    <source>
        <dbReference type="EMBL" id="MCT7397696.1"/>
    </source>
</evidence>
<evidence type="ECO:0000313" key="2">
    <source>
        <dbReference type="Proteomes" id="UP001431199"/>
    </source>
</evidence>
<sequence length="381" mass="43158">MENSNLQILLQEAMKDDYEKKFDSFEELSEFANAVEKNAEWIVIPTNSIMAEATTDVCDDFEDAKLLQDTDKNTGLVLNLIGTQYCVGLSTLSTLFPRAGISGPALSKVSKKELAEILNYCVQTRKGDSKIRIDTGKIRAVHSGDEHDYAELAVPNLLRAARQEISSYKDNCTFVRGSWSHYICSAIWDIHDKEICEHYAKLFKSMDLEIDEKDIKTCLVFQTSDVAVCGANVNYMIQAKNTSLALNGAIKLNHKGKASVMDFKSNMNMAFSGFKAAFEDIEKLKDIEINYPEDCIINMAKKVELPLKAARKAAEHYYEIFGSKKANALMVYTIGLNHIVDILKTESNKRMSERTLLDYQEKIARCILMNFKDYDYMRKVD</sequence>
<accession>A0ABT2LYJ6</accession>
<organism evidence="1 2">
    <name type="scientific">Eubacterium album</name>
    <dbReference type="NCBI Taxonomy" id="2978477"/>
    <lineage>
        <taxon>Bacteria</taxon>
        <taxon>Bacillati</taxon>
        <taxon>Bacillota</taxon>
        <taxon>Clostridia</taxon>
        <taxon>Eubacteriales</taxon>
        <taxon>Eubacteriaceae</taxon>
        <taxon>Eubacterium</taxon>
    </lineage>
</organism>
<name>A0ABT2LYJ6_9FIRM</name>
<keyword evidence="2" id="KW-1185">Reference proteome</keyword>
<dbReference type="Proteomes" id="UP001431199">
    <property type="component" value="Unassembled WGS sequence"/>
</dbReference>
<dbReference type="EMBL" id="JAODBU010000002">
    <property type="protein sequence ID" value="MCT7397696.1"/>
    <property type="molecule type" value="Genomic_DNA"/>
</dbReference>
<gene>
    <name evidence="1" type="ORF">N5B56_01175</name>
</gene>